<sequence>MAGNAPVTDDMVKLTCYFGERHRAGNRFLAEALPELYADAAVAVSVVLRGIASFGPRHQLRTDRSLSLSEDPPIVVIAVDTAQKMADLARQAVAMTANGLVTLERVRPAHRFDATTAATVTLTVYVGRYDRAARQPAHRAACDILHRHGFASATAFLGVDGTRRGRRQQARFFGRNRHVPVMITATGDASQVDDAMSALRTALDDPLMTVERAQLCKRDGRLLDRPTALPSTDDRGLPLWQKLTIRTSEATLYDGAPIHRALVRRLHESAAVSGATALRGIWGFHGDHKPHGDRLIQLVRRVPVSTVIVDTPERIAACFDVVDEVTAAQGLVTSELVPAMVSIEDNERRGGTRLARHGP</sequence>
<dbReference type="Pfam" id="PF02641">
    <property type="entry name" value="DUF190"/>
    <property type="match status" value="3"/>
</dbReference>
<dbReference type="InterPro" id="IPR011322">
    <property type="entry name" value="N-reg_PII-like_a/b"/>
</dbReference>
<dbReference type="EMBL" id="AP022599">
    <property type="protein sequence ID" value="BBY79467.1"/>
    <property type="molecule type" value="Genomic_DNA"/>
</dbReference>
<evidence type="ECO:0000313" key="3">
    <source>
        <dbReference type="Proteomes" id="UP000467252"/>
    </source>
</evidence>
<keyword evidence="3" id="KW-1185">Reference proteome</keyword>
<dbReference type="PANTHER" id="PTHR35983:SF1">
    <property type="entry name" value="UPF0166 PROTEIN TM_0021"/>
    <property type="match status" value="1"/>
</dbReference>
<name>A0A7I7UDX0_MYCPV</name>
<dbReference type="Gene3D" id="3.30.70.120">
    <property type="match status" value="3"/>
</dbReference>
<evidence type="ECO:0008006" key="4">
    <source>
        <dbReference type="Google" id="ProtNLM"/>
    </source>
</evidence>
<dbReference type="PANTHER" id="PTHR35983">
    <property type="entry name" value="UPF0166 PROTEIN TM_0021"/>
    <property type="match status" value="1"/>
</dbReference>
<gene>
    <name evidence="2" type="ORF">MPUL_06250</name>
</gene>
<dbReference type="InterPro" id="IPR015867">
    <property type="entry name" value="N-reg_PII/ATP_PRibTrfase_C"/>
</dbReference>
<protein>
    <recommendedName>
        <fullName evidence="4">DUF190 domain-containing protein</fullName>
    </recommendedName>
</protein>
<dbReference type="AlphaFoldDB" id="A0A7I7UDX0"/>
<organism evidence="2 3">
    <name type="scientific">Mycolicibacterium pulveris</name>
    <name type="common">Mycobacterium pulveris</name>
    <dbReference type="NCBI Taxonomy" id="36813"/>
    <lineage>
        <taxon>Bacteria</taxon>
        <taxon>Bacillati</taxon>
        <taxon>Actinomycetota</taxon>
        <taxon>Actinomycetes</taxon>
        <taxon>Mycobacteriales</taxon>
        <taxon>Mycobacteriaceae</taxon>
        <taxon>Mycolicibacterium</taxon>
    </lineage>
</organism>
<dbReference type="InterPro" id="IPR003793">
    <property type="entry name" value="UPF0166"/>
</dbReference>
<accession>A0A7I7UDX0</accession>
<evidence type="ECO:0000256" key="1">
    <source>
        <dbReference type="ARBA" id="ARBA00010554"/>
    </source>
</evidence>
<dbReference type="SUPFAM" id="SSF54913">
    <property type="entry name" value="GlnB-like"/>
    <property type="match status" value="3"/>
</dbReference>
<proteinExistence type="inferred from homology"/>
<evidence type="ECO:0000313" key="2">
    <source>
        <dbReference type="EMBL" id="BBY79467.1"/>
    </source>
</evidence>
<reference evidence="2 3" key="1">
    <citation type="journal article" date="2019" name="Emerg. Microbes Infect.">
        <title>Comprehensive subspecies identification of 175 nontuberculous mycobacteria species based on 7547 genomic profiles.</title>
        <authorList>
            <person name="Matsumoto Y."/>
            <person name="Kinjo T."/>
            <person name="Motooka D."/>
            <person name="Nabeya D."/>
            <person name="Jung N."/>
            <person name="Uechi K."/>
            <person name="Horii T."/>
            <person name="Iida T."/>
            <person name="Fujita J."/>
            <person name="Nakamura S."/>
        </authorList>
    </citation>
    <scope>NUCLEOTIDE SEQUENCE [LARGE SCALE GENOMIC DNA]</scope>
    <source>
        <strain evidence="2 3">JCM 6370</strain>
    </source>
</reference>
<dbReference type="Proteomes" id="UP000467252">
    <property type="component" value="Chromosome"/>
</dbReference>
<comment type="similarity">
    <text evidence="1">Belongs to the UPF0166 family.</text>
</comment>